<dbReference type="RefSeq" id="WP_208046945.1">
    <property type="nucleotide sequence ID" value="NZ_JAGDYL010000036.1"/>
</dbReference>
<evidence type="ECO:0000313" key="2">
    <source>
        <dbReference type="Proteomes" id="UP000664398"/>
    </source>
</evidence>
<dbReference type="EMBL" id="JAGDYL010000036">
    <property type="protein sequence ID" value="MBO1806489.1"/>
    <property type="molecule type" value="Genomic_DNA"/>
</dbReference>
<organism evidence="1 2">
    <name type="scientific">Leucobacter ruminantium</name>
    <dbReference type="NCBI Taxonomy" id="1289170"/>
    <lineage>
        <taxon>Bacteria</taxon>
        <taxon>Bacillati</taxon>
        <taxon>Actinomycetota</taxon>
        <taxon>Actinomycetes</taxon>
        <taxon>Micrococcales</taxon>
        <taxon>Microbacteriaceae</taxon>
        <taxon>Leucobacter</taxon>
    </lineage>
</organism>
<name>A0A939LX77_9MICO</name>
<dbReference type="Proteomes" id="UP000664398">
    <property type="component" value="Unassembled WGS sequence"/>
</dbReference>
<reference evidence="1" key="1">
    <citation type="submission" date="2021-03" db="EMBL/GenBank/DDBJ databases">
        <title>Leucobacter chromiisoli sp. nov., isolated from chromium-containing soil of chemical plant.</title>
        <authorList>
            <person name="Xu Z."/>
        </authorList>
    </citation>
    <scope>NUCLEOTIDE SEQUENCE</scope>
    <source>
        <strain evidence="1">A2</strain>
    </source>
</reference>
<dbReference type="Pfam" id="PF11209">
    <property type="entry name" value="LmeA"/>
    <property type="match status" value="1"/>
</dbReference>
<sequence>MSAMKKIAIWVLVAILIVGAGEVALRIIIPKQIAEAMRSQFHLDAAHSVEVSTKGIALVSAVQGRIPDTRIHVPELPVGEGIVPDVVLHAHSAPFDPSKGEIEQGSMQLTFPADEMGTILGLMAGDAWQSATIENGEILVGSSFDVGGMQIPISAAIAITPGDANELQISPELRENPDSPVSLDELLAMGGAELAQPSTVCMRDSLPQGFTITGVEVTADGGLLVTVDLAPTILSDPAEMRAGTCD</sequence>
<comment type="caution">
    <text evidence="1">The sequence shown here is derived from an EMBL/GenBank/DDBJ whole genome shotgun (WGS) entry which is preliminary data.</text>
</comment>
<keyword evidence="2" id="KW-1185">Reference proteome</keyword>
<accession>A0A939LX77</accession>
<dbReference type="InterPro" id="IPR021373">
    <property type="entry name" value="DUF2993"/>
</dbReference>
<evidence type="ECO:0000313" key="1">
    <source>
        <dbReference type="EMBL" id="MBO1806489.1"/>
    </source>
</evidence>
<gene>
    <name evidence="1" type="ORF">J4H91_14380</name>
</gene>
<dbReference type="AlphaFoldDB" id="A0A939LX77"/>
<proteinExistence type="predicted"/>
<protein>
    <submittedName>
        <fullName evidence="1">DUF2993 domain-containing protein</fullName>
    </submittedName>
</protein>